<dbReference type="InterPro" id="IPR002173">
    <property type="entry name" value="Carboh/pur_kinase_PfkB_CS"/>
</dbReference>
<dbReference type="Gene3D" id="3.40.1190.20">
    <property type="match status" value="1"/>
</dbReference>
<dbReference type="SUPFAM" id="SSF53613">
    <property type="entry name" value="Ribokinase-like"/>
    <property type="match status" value="1"/>
</dbReference>
<evidence type="ECO:0000256" key="2">
    <source>
        <dbReference type="ARBA" id="ARBA00022679"/>
    </source>
</evidence>
<evidence type="ECO:0000313" key="5">
    <source>
        <dbReference type="EMBL" id="MED3564499.1"/>
    </source>
</evidence>
<accession>A0ABU6NER1</accession>
<dbReference type="EMBL" id="JARMQG010000373">
    <property type="protein sequence ID" value="MED3564499.1"/>
    <property type="molecule type" value="Genomic_DNA"/>
</dbReference>
<evidence type="ECO:0000256" key="1">
    <source>
        <dbReference type="ARBA" id="ARBA00010688"/>
    </source>
</evidence>
<dbReference type="PANTHER" id="PTHR43085:SF41">
    <property type="entry name" value="FRUCTOSELYSINE 6-KINASE"/>
    <property type="match status" value="1"/>
</dbReference>
<feature type="non-terminal residue" evidence="5">
    <location>
        <position position="159"/>
    </location>
</feature>
<evidence type="ECO:0000259" key="4">
    <source>
        <dbReference type="Pfam" id="PF00294"/>
    </source>
</evidence>
<feature type="domain" description="Carbohydrate kinase PfkB" evidence="4">
    <location>
        <begin position="14"/>
        <end position="118"/>
    </location>
</feature>
<dbReference type="InterPro" id="IPR011611">
    <property type="entry name" value="PfkB_dom"/>
</dbReference>
<sequence>MRIVTVGDNCMDVYLASEKAYPGGNPVNVAVYLKELGADTSYIGWVGNDSYGDQMIEAIQGKGVDTTFLSKKIGKTAITHVELIDYDRHFGDYDEGVMAQFTLTDKEQDFIQKHQLVHAGIWGHVEWYYPHFKQKGLFTAFDFSDQLEHGLVKTLPAFV</sequence>
<evidence type="ECO:0000313" key="6">
    <source>
        <dbReference type="Proteomes" id="UP001330749"/>
    </source>
</evidence>
<evidence type="ECO:0000256" key="3">
    <source>
        <dbReference type="ARBA" id="ARBA00022777"/>
    </source>
</evidence>
<organism evidence="5 6">
    <name type="scientific">Bacillus xiapuensis</name>
    <dbReference type="NCBI Taxonomy" id="2014075"/>
    <lineage>
        <taxon>Bacteria</taxon>
        <taxon>Bacillati</taxon>
        <taxon>Bacillota</taxon>
        <taxon>Bacilli</taxon>
        <taxon>Bacillales</taxon>
        <taxon>Bacillaceae</taxon>
        <taxon>Bacillus</taxon>
    </lineage>
</organism>
<dbReference type="InterPro" id="IPR050306">
    <property type="entry name" value="PfkB_Carbo_kinase"/>
</dbReference>
<reference evidence="5 6" key="1">
    <citation type="submission" date="2023-03" db="EMBL/GenBank/DDBJ databases">
        <title>Bacillus Genome Sequencing.</title>
        <authorList>
            <person name="Dunlap C."/>
        </authorList>
    </citation>
    <scope>NUCLEOTIDE SEQUENCE [LARGE SCALE GENOMIC DNA]</scope>
    <source>
        <strain evidence="5 6">B-14544</strain>
    </source>
</reference>
<keyword evidence="3 5" id="KW-0418">Kinase</keyword>
<proteinExistence type="inferred from homology"/>
<comment type="similarity">
    <text evidence="1">Belongs to the carbohydrate kinase PfkB family.</text>
</comment>
<keyword evidence="2" id="KW-0808">Transferase</keyword>
<dbReference type="Pfam" id="PF00294">
    <property type="entry name" value="PfkB"/>
    <property type="match status" value="1"/>
</dbReference>
<gene>
    <name evidence="5" type="ORF">P4447_18955</name>
</gene>
<dbReference type="Proteomes" id="UP001330749">
    <property type="component" value="Unassembled WGS sequence"/>
</dbReference>
<name>A0ABU6NER1_9BACI</name>
<dbReference type="PROSITE" id="PS00583">
    <property type="entry name" value="PFKB_KINASES_1"/>
    <property type="match status" value="1"/>
</dbReference>
<protein>
    <submittedName>
        <fullName evidence="5">PfkB family carbohydrate kinase</fullName>
    </submittedName>
</protein>
<dbReference type="PANTHER" id="PTHR43085">
    <property type="entry name" value="HEXOKINASE FAMILY MEMBER"/>
    <property type="match status" value="1"/>
</dbReference>
<dbReference type="InterPro" id="IPR029056">
    <property type="entry name" value="Ribokinase-like"/>
</dbReference>
<keyword evidence="6" id="KW-1185">Reference proteome</keyword>
<comment type="caution">
    <text evidence="5">The sequence shown here is derived from an EMBL/GenBank/DDBJ whole genome shotgun (WGS) entry which is preliminary data.</text>
</comment>
<dbReference type="RefSeq" id="WP_327969642.1">
    <property type="nucleotide sequence ID" value="NZ_JARMQG010000373.1"/>
</dbReference>
<dbReference type="GO" id="GO:0016301">
    <property type="term" value="F:kinase activity"/>
    <property type="evidence" value="ECO:0007669"/>
    <property type="project" value="UniProtKB-KW"/>
</dbReference>